<dbReference type="OrthoDB" id="3971534at2759"/>
<reference evidence="2" key="1">
    <citation type="submission" date="2016-11" db="EMBL/GenBank/DDBJ databases">
        <authorList>
            <person name="Guldener U."/>
        </authorList>
    </citation>
    <scope>NUCLEOTIDE SEQUENCE [LARGE SCALE GENOMIC DNA]</scope>
</reference>
<dbReference type="InterPro" id="IPR019183">
    <property type="entry name" value="NAA25_NatB_aux_su"/>
</dbReference>
<gene>
    <name evidence="1" type="ORF">HGUI_01533</name>
</gene>
<evidence type="ECO:0000313" key="2">
    <source>
        <dbReference type="Proteomes" id="UP000183365"/>
    </source>
</evidence>
<evidence type="ECO:0000313" key="1">
    <source>
        <dbReference type="EMBL" id="SGZ39333.1"/>
    </source>
</evidence>
<keyword evidence="2" id="KW-1185">Reference proteome</keyword>
<protein>
    <submittedName>
        <fullName evidence="1">Uncharacterized protein</fullName>
    </submittedName>
</protein>
<proteinExistence type="predicted"/>
<dbReference type="VEuPathDB" id="FungiDB:HGUI_01533"/>
<dbReference type="Pfam" id="PF09797">
    <property type="entry name" value="NatB_MDM20"/>
    <property type="match status" value="1"/>
</dbReference>
<dbReference type="Proteomes" id="UP000183365">
    <property type="component" value="Unassembled WGS sequence"/>
</dbReference>
<organism evidence="1 2">
    <name type="scientific">Hanseniaspora guilliermondii</name>
    <dbReference type="NCBI Taxonomy" id="56406"/>
    <lineage>
        <taxon>Eukaryota</taxon>
        <taxon>Fungi</taxon>
        <taxon>Dikarya</taxon>
        <taxon>Ascomycota</taxon>
        <taxon>Saccharomycotina</taxon>
        <taxon>Saccharomycetes</taxon>
        <taxon>Saccharomycodales</taxon>
        <taxon>Saccharomycodaceae</taxon>
        <taxon>Hanseniaspora</taxon>
    </lineage>
</organism>
<accession>A0A1L0CKG8</accession>
<name>A0A1L0CKG8_9ASCO</name>
<dbReference type="AlphaFoldDB" id="A0A1L0CKG8"/>
<dbReference type="EMBL" id="FQNF01000021">
    <property type="protein sequence ID" value="SGZ39333.1"/>
    <property type="molecule type" value="Genomic_DNA"/>
</dbReference>
<sequence>MQHNRAHHDDINVYGRLLQYIGYDEDTLDQNTTVISSNDKKFLTTKNKNNNLVSKLTSALIDIKNDTSSNNINQVFKHINQDILKLELSESIDSPTNKMILANIIPWDDSRLSLTIIESLFQHIRDLTGNAEYFKVFQYLRIKKLGMKRGFDEDEFMNLLQYKTFDILEALKMTLSDKGKKFWSMTLILSMKSLNMFNTLEEFDELIYWQSSSEKSLIDQLLNSFSKNDYKTFTENELIVYTKFMLMIKDYNTVIELIEKDILAKSGNINLYLKNIVVEACENIEDCGIIEKIYYSLLISLNDYQVLRKYVDFLIKQGKTKVEIVENYLNIKFEHFTNTRNFKLIKVYLDYKFFSKDHEFYYIDNYLKCYYNKPCVYPDLLNLVPKDILIEHLMKYESCPERDFTLYKLNGCNEMDLPTLKQSIDYKEHQLSQTLNEFDLKQIDESESTYKFKLLKMIHLNSLGMYSLAKKVYVDLSIKNVQQAGLNYLLNDIIPNNQQCSDLDFSFDELENYGYVLTLTLQKGNYSKFQGLLKFMFDLGNSNVMMYKQLHFIQKQRFFGNNKNYRTQFINTVLSMLRFGISDTKDPSLSLPDELINRWDFSSDTEILWKNIYLEVLILKALDNGSLKYEYILSLIEQKFSHKSNINNILEWQIEFFREYGLIANDNAKVVDFLKAIDFNDVLENFECEDKIPYEILMRYIDVLKTIKTLSSIKKFQNNKSLKNEIKNVLTFVRSYCESFKNMYINQMNDVSLNDDMKIAMESNIKQLKML</sequence>